<dbReference type="AlphaFoldDB" id="A0A1G6YW05"/>
<evidence type="ECO:0000313" key="1">
    <source>
        <dbReference type="EMBL" id="SDD93825.1"/>
    </source>
</evidence>
<accession>A0A1G6YW05</accession>
<evidence type="ECO:0000313" key="2">
    <source>
        <dbReference type="Proteomes" id="UP000199245"/>
    </source>
</evidence>
<name>A0A1G6YW05_9BRAD</name>
<sequence length="108" mass="12310">MKHIRCIGGPRHGSVIELAEHTTDVLLINPRALREPRARYTARVVNTADGPVHFLAPSTMTDIEAFRIALGPVEHFKRSWISIEEEQELRDRIEVLETEARQREGETA</sequence>
<dbReference type="RefSeq" id="WP_092083987.1">
    <property type="nucleotide sequence ID" value="NZ_FMZW01000017.1"/>
</dbReference>
<reference evidence="1 2" key="1">
    <citation type="submission" date="2016-10" db="EMBL/GenBank/DDBJ databases">
        <authorList>
            <person name="de Groot N.N."/>
        </authorList>
    </citation>
    <scope>NUCLEOTIDE SEQUENCE [LARGE SCALE GENOMIC DNA]</scope>
    <source>
        <strain evidence="1 2">R5</strain>
    </source>
</reference>
<proteinExistence type="predicted"/>
<dbReference type="EMBL" id="FMZW01000017">
    <property type="protein sequence ID" value="SDD93825.1"/>
    <property type="molecule type" value="Genomic_DNA"/>
</dbReference>
<gene>
    <name evidence="1" type="ORF">SAMN05216337_101794</name>
</gene>
<dbReference type="Proteomes" id="UP000199245">
    <property type="component" value="Unassembled WGS sequence"/>
</dbReference>
<protein>
    <submittedName>
        <fullName evidence="1">Uncharacterized protein</fullName>
    </submittedName>
</protein>
<organism evidence="1 2">
    <name type="scientific">Bradyrhizobium brasilense</name>
    <dbReference type="NCBI Taxonomy" id="1419277"/>
    <lineage>
        <taxon>Bacteria</taxon>
        <taxon>Pseudomonadati</taxon>
        <taxon>Pseudomonadota</taxon>
        <taxon>Alphaproteobacteria</taxon>
        <taxon>Hyphomicrobiales</taxon>
        <taxon>Nitrobacteraceae</taxon>
        <taxon>Bradyrhizobium</taxon>
    </lineage>
</organism>